<proteinExistence type="predicted"/>
<dbReference type="SUPFAM" id="SSF55729">
    <property type="entry name" value="Acyl-CoA N-acyltransferases (Nat)"/>
    <property type="match status" value="1"/>
</dbReference>
<evidence type="ECO:0000256" key="1">
    <source>
        <dbReference type="ARBA" id="ARBA00022679"/>
    </source>
</evidence>
<dbReference type="InterPro" id="IPR000182">
    <property type="entry name" value="GNAT_dom"/>
</dbReference>
<dbReference type="CDD" id="cd04301">
    <property type="entry name" value="NAT_SF"/>
    <property type="match status" value="1"/>
</dbReference>
<protein>
    <submittedName>
        <fullName evidence="4">GCN5-related N-acetyltransferase</fullName>
    </submittedName>
</protein>
<dbReference type="PROSITE" id="PS51186">
    <property type="entry name" value="GNAT"/>
    <property type="match status" value="1"/>
</dbReference>
<dbReference type="InterPro" id="IPR016181">
    <property type="entry name" value="Acyl_CoA_acyltransferase"/>
</dbReference>
<dbReference type="RefSeq" id="WP_027886410.1">
    <property type="nucleotide sequence ID" value="NZ_CP021130.1"/>
</dbReference>
<dbReference type="PANTHER" id="PTHR43877">
    <property type="entry name" value="AMINOALKYLPHOSPHONATE N-ACETYLTRANSFERASE-RELATED-RELATED"/>
    <property type="match status" value="1"/>
</dbReference>
<name>A0ABM6WK76_9DEIN</name>
<dbReference type="EMBL" id="CP021130">
    <property type="protein sequence ID" value="AWR87441.1"/>
    <property type="molecule type" value="Genomic_DNA"/>
</dbReference>
<dbReference type="InterPro" id="IPR050832">
    <property type="entry name" value="Bact_Acetyltransf"/>
</dbReference>
<keyword evidence="5" id="KW-1185">Reference proteome</keyword>
<reference evidence="4 5" key="1">
    <citation type="submission" date="2017-05" db="EMBL/GenBank/DDBJ databases">
        <title>Complete genome sequence of Meiothermus taiwanensis WR-220.</title>
        <authorList>
            <person name="Wu W.-L."/>
            <person name="Lo W.-S."/>
            <person name="Kuo C.-H."/>
            <person name="Wu S.-H."/>
        </authorList>
    </citation>
    <scope>NUCLEOTIDE SEQUENCE [LARGE SCALE GENOMIC DNA]</scope>
    <source>
        <strain evidence="4 5">WR-220</strain>
    </source>
</reference>
<dbReference type="NCBIfam" id="NF040501">
    <property type="entry name" value="resist_ArsN2"/>
    <property type="match status" value="1"/>
</dbReference>
<dbReference type="Pfam" id="PF13508">
    <property type="entry name" value="Acetyltransf_7"/>
    <property type="match status" value="1"/>
</dbReference>
<feature type="domain" description="N-acetyltransferase" evidence="3">
    <location>
        <begin position="2"/>
        <end position="144"/>
    </location>
</feature>
<sequence>MITYCTATSSDLPEVRALLAAAGLSQAGLEEHILNFMLALEGHKVVGCAGLEVHQGSGLLRSLAVAEEYRGMGIGAKLTEGMLDLARYKNLTSLSLLTETAADFFIRFGFAVVPRAELPAALQASQELQGACPDTAIAMTLPLTPPSEA</sequence>
<accession>A0ABM6WK76</accession>
<evidence type="ECO:0000256" key="2">
    <source>
        <dbReference type="ARBA" id="ARBA00023315"/>
    </source>
</evidence>
<evidence type="ECO:0000313" key="4">
    <source>
        <dbReference type="EMBL" id="AWR87441.1"/>
    </source>
</evidence>
<dbReference type="Proteomes" id="UP000263013">
    <property type="component" value="Chromosome"/>
</dbReference>
<dbReference type="Gene3D" id="3.40.630.30">
    <property type="match status" value="1"/>
</dbReference>
<keyword evidence="2" id="KW-0012">Acyltransferase</keyword>
<organism evidence="4 5">
    <name type="scientific">Meiothermus taiwanensis WR-220</name>
    <dbReference type="NCBI Taxonomy" id="1339250"/>
    <lineage>
        <taxon>Bacteria</taxon>
        <taxon>Thermotogati</taxon>
        <taxon>Deinococcota</taxon>
        <taxon>Deinococci</taxon>
        <taxon>Thermales</taxon>
        <taxon>Thermaceae</taxon>
        <taxon>Meiothermus</taxon>
    </lineage>
</organism>
<dbReference type="PANTHER" id="PTHR43877:SF2">
    <property type="entry name" value="AMINOALKYLPHOSPHONATE N-ACETYLTRANSFERASE-RELATED"/>
    <property type="match status" value="1"/>
</dbReference>
<keyword evidence="1" id="KW-0808">Transferase</keyword>
<evidence type="ECO:0000259" key="3">
    <source>
        <dbReference type="PROSITE" id="PS51186"/>
    </source>
</evidence>
<evidence type="ECO:0000313" key="5">
    <source>
        <dbReference type="Proteomes" id="UP000263013"/>
    </source>
</evidence>
<gene>
    <name evidence="4" type="ORF">Mtai_v1c22100</name>
</gene>